<evidence type="ECO:0000313" key="2">
    <source>
        <dbReference type="EMBL" id="HIS74552.1"/>
    </source>
</evidence>
<reference evidence="2" key="1">
    <citation type="submission" date="2020-10" db="EMBL/GenBank/DDBJ databases">
        <authorList>
            <person name="Gilroy R."/>
        </authorList>
    </citation>
    <scope>NUCLEOTIDE SEQUENCE</scope>
    <source>
        <strain evidence="2">CHK152-2871</strain>
    </source>
</reference>
<protein>
    <submittedName>
        <fullName evidence="2">Uncharacterized protein</fullName>
    </submittedName>
</protein>
<dbReference type="EMBL" id="DVJQ01000049">
    <property type="protein sequence ID" value="HIS74552.1"/>
    <property type="molecule type" value="Genomic_DNA"/>
</dbReference>
<comment type="caution">
    <text evidence="2">The sequence shown here is derived from an EMBL/GenBank/DDBJ whole genome shotgun (WGS) entry which is preliminary data.</text>
</comment>
<feature type="signal peptide" evidence="1">
    <location>
        <begin position="1"/>
        <end position="21"/>
    </location>
</feature>
<evidence type="ECO:0000313" key="3">
    <source>
        <dbReference type="Proteomes" id="UP000886865"/>
    </source>
</evidence>
<sequence>MKKVFLMLFVFLLSTKQFAQAFEFKNPFSFKNRQESEPMVQTWEEWREKAKNVNLEDRKTFPYQQPQDKDFKPKFPPSKKFVKYNVSAGGNEINISQIKNKLEMRSQGVISPDFKYMAYGEYYFSPSFNQISSEIYLQKLNSGVTRMQRALNTTTQNTRHIPIISSGTKEFRENLFSTLTIVDFSKKSDMLLVKEKIGSGVRGIYQSYVWVYYMQGEQTNWSAKKFDILNETIKNYHAKNSHIALNNYRWDIRPLGFSKEKPNIVITEAFAWDKDKKEIFLGLWGLDTNNASVNLISKKQTPIEVSANGIIVKEFLP</sequence>
<organism evidence="2 3">
    <name type="scientific">Candidatus Galligastranaerophilus intestinavium</name>
    <dbReference type="NCBI Taxonomy" id="2840836"/>
    <lineage>
        <taxon>Bacteria</taxon>
        <taxon>Candidatus Galligastranaerophilus</taxon>
    </lineage>
</organism>
<accession>A0A9D1FIX7</accession>
<name>A0A9D1FIX7_9BACT</name>
<feature type="chain" id="PRO_5038636735" evidence="1">
    <location>
        <begin position="22"/>
        <end position="317"/>
    </location>
</feature>
<dbReference type="AlphaFoldDB" id="A0A9D1FIX7"/>
<proteinExistence type="predicted"/>
<gene>
    <name evidence="2" type="ORF">IAA86_05995</name>
</gene>
<dbReference type="Proteomes" id="UP000886865">
    <property type="component" value="Unassembled WGS sequence"/>
</dbReference>
<reference evidence="2" key="2">
    <citation type="journal article" date="2021" name="PeerJ">
        <title>Extensive microbial diversity within the chicken gut microbiome revealed by metagenomics and culture.</title>
        <authorList>
            <person name="Gilroy R."/>
            <person name="Ravi A."/>
            <person name="Getino M."/>
            <person name="Pursley I."/>
            <person name="Horton D.L."/>
            <person name="Alikhan N.F."/>
            <person name="Baker D."/>
            <person name="Gharbi K."/>
            <person name="Hall N."/>
            <person name="Watson M."/>
            <person name="Adriaenssens E.M."/>
            <person name="Foster-Nyarko E."/>
            <person name="Jarju S."/>
            <person name="Secka A."/>
            <person name="Antonio M."/>
            <person name="Oren A."/>
            <person name="Chaudhuri R.R."/>
            <person name="La Ragione R."/>
            <person name="Hildebrand F."/>
            <person name="Pallen M.J."/>
        </authorList>
    </citation>
    <scope>NUCLEOTIDE SEQUENCE</scope>
    <source>
        <strain evidence="2">CHK152-2871</strain>
    </source>
</reference>
<evidence type="ECO:0000256" key="1">
    <source>
        <dbReference type="SAM" id="SignalP"/>
    </source>
</evidence>
<keyword evidence="1" id="KW-0732">Signal</keyword>